<protein>
    <submittedName>
        <fullName evidence="1">Uncharacterized protein</fullName>
    </submittedName>
</protein>
<dbReference type="Proteomes" id="UP000030669">
    <property type="component" value="Unassembled WGS sequence"/>
</dbReference>
<organism evidence="1 2">
    <name type="scientific">Gloeophyllum trabeum (strain ATCC 11539 / FP-39264 / Madison 617)</name>
    <name type="common">Brown rot fungus</name>
    <dbReference type="NCBI Taxonomy" id="670483"/>
    <lineage>
        <taxon>Eukaryota</taxon>
        <taxon>Fungi</taxon>
        <taxon>Dikarya</taxon>
        <taxon>Basidiomycota</taxon>
        <taxon>Agaricomycotina</taxon>
        <taxon>Agaricomycetes</taxon>
        <taxon>Gloeophyllales</taxon>
        <taxon>Gloeophyllaceae</taxon>
        <taxon>Gloeophyllum</taxon>
    </lineage>
</organism>
<reference evidence="1 2" key="1">
    <citation type="journal article" date="2012" name="Science">
        <title>The Paleozoic origin of enzymatic lignin decomposition reconstructed from 31 fungal genomes.</title>
        <authorList>
            <person name="Floudas D."/>
            <person name="Binder M."/>
            <person name="Riley R."/>
            <person name="Barry K."/>
            <person name="Blanchette R.A."/>
            <person name="Henrissat B."/>
            <person name="Martinez A.T."/>
            <person name="Otillar R."/>
            <person name="Spatafora J.W."/>
            <person name="Yadav J.S."/>
            <person name="Aerts A."/>
            <person name="Benoit I."/>
            <person name="Boyd A."/>
            <person name="Carlson A."/>
            <person name="Copeland A."/>
            <person name="Coutinho P.M."/>
            <person name="de Vries R.P."/>
            <person name="Ferreira P."/>
            <person name="Findley K."/>
            <person name="Foster B."/>
            <person name="Gaskell J."/>
            <person name="Glotzer D."/>
            <person name="Gorecki P."/>
            <person name="Heitman J."/>
            <person name="Hesse C."/>
            <person name="Hori C."/>
            <person name="Igarashi K."/>
            <person name="Jurgens J.A."/>
            <person name="Kallen N."/>
            <person name="Kersten P."/>
            <person name="Kohler A."/>
            <person name="Kuees U."/>
            <person name="Kumar T.K.A."/>
            <person name="Kuo A."/>
            <person name="LaButti K."/>
            <person name="Larrondo L.F."/>
            <person name="Lindquist E."/>
            <person name="Ling A."/>
            <person name="Lombard V."/>
            <person name="Lucas S."/>
            <person name="Lundell T."/>
            <person name="Martin R."/>
            <person name="McLaughlin D.J."/>
            <person name="Morgenstern I."/>
            <person name="Morin E."/>
            <person name="Murat C."/>
            <person name="Nagy L.G."/>
            <person name="Nolan M."/>
            <person name="Ohm R.A."/>
            <person name="Patyshakuliyeva A."/>
            <person name="Rokas A."/>
            <person name="Ruiz-Duenas F.J."/>
            <person name="Sabat G."/>
            <person name="Salamov A."/>
            <person name="Samejima M."/>
            <person name="Schmutz J."/>
            <person name="Slot J.C."/>
            <person name="St John F."/>
            <person name="Stenlid J."/>
            <person name="Sun H."/>
            <person name="Sun S."/>
            <person name="Syed K."/>
            <person name="Tsang A."/>
            <person name="Wiebenga A."/>
            <person name="Young D."/>
            <person name="Pisabarro A."/>
            <person name="Eastwood D.C."/>
            <person name="Martin F."/>
            <person name="Cullen D."/>
            <person name="Grigoriev I.V."/>
            <person name="Hibbett D.S."/>
        </authorList>
    </citation>
    <scope>NUCLEOTIDE SEQUENCE [LARGE SCALE GENOMIC DNA]</scope>
    <source>
        <strain evidence="1 2">ATCC 11539</strain>
    </source>
</reference>
<gene>
    <name evidence="1" type="ORF">GLOTRDRAFT_94934</name>
</gene>
<evidence type="ECO:0000313" key="2">
    <source>
        <dbReference type="Proteomes" id="UP000030669"/>
    </source>
</evidence>
<sequence length="235" mass="26471">MSSPTSGGYSEFYHHWCKFQECIGEPPFKPAVLFKLKASPVDEHRALAAVSTGHSRNIRRNPEKFHPRRPCTVLPDASGESELVLVPSLPSDVDVEHHNPECDIFLASRRYYRLWYCLPAGADGKRHPGLEFSLKIFEEKAEWFSISEILNRTVDYCHDLLPQDVSPLDETDTIVWGGKDSFMAIVVKFLEAMTSREITAEGERLQGEMPSILKGAGTMLSVPRYTGDCDGIRKD</sequence>
<dbReference type="HOGENOM" id="CLU_1180328_0_0_1"/>
<dbReference type="AlphaFoldDB" id="S7Q2M3"/>
<dbReference type="RefSeq" id="XP_007868063.1">
    <property type="nucleotide sequence ID" value="XM_007869872.1"/>
</dbReference>
<accession>S7Q2M3</accession>
<dbReference type="EMBL" id="KB469305">
    <property type="protein sequence ID" value="EPQ53778.1"/>
    <property type="molecule type" value="Genomic_DNA"/>
</dbReference>
<evidence type="ECO:0000313" key="1">
    <source>
        <dbReference type="EMBL" id="EPQ53778.1"/>
    </source>
</evidence>
<dbReference type="KEGG" id="gtr:GLOTRDRAFT_94934"/>
<dbReference type="GeneID" id="19309652"/>
<keyword evidence="2" id="KW-1185">Reference proteome</keyword>
<proteinExistence type="predicted"/>
<name>S7Q2M3_GLOTA</name>